<name>A0A0W0GDM5_MONRR</name>
<dbReference type="EMBL" id="LATX01000998">
    <property type="protein sequence ID" value="KTB44107.1"/>
    <property type="molecule type" value="Genomic_DNA"/>
</dbReference>
<proteinExistence type="predicted"/>
<dbReference type="Proteomes" id="UP000054988">
    <property type="component" value="Unassembled WGS sequence"/>
</dbReference>
<accession>A0A0W0GDM5</accession>
<reference evidence="2 3" key="1">
    <citation type="submission" date="2015-12" db="EMBL/GenBank/DDBJ databases">
        <title>Draft genome sequence of Moniliophthora roreri, the causal agent of frosty pod rot of cacao.</title>
        <authorList>
            <person name="Aime M.C."/>
            <person name="Diaz-Valderrama J.R."/>
            <person name="Kijpornyongpan T."/>
            <person name="Phillips-Mora W."/>
        </authorList>
    </citation>
    <scope>NUCLEOTIDE SEQUENCE [LARGE SCALE GENOMIC DNA]</scope>
    <source>
        <strain evidence="2 3">MCA 2952</strain>
    </source>
</reference>
<sequence>MDGSVGTNSESWRIRMRDILRLWQYTDQVTVPLSRAWYRKSRYGFLGTHHIKSIL</sequence>
<organism evidence="2 3">
    <name type="scientific">Moniliophthora roreri</name>
    <name type="common">Frosty pod rot fungus</name>
    <name type="synonym">Monilia roreri</name>
    <dbReference type="NCBI Taxonomy" id="221103"/>
    <lineage>
        <taxon>Eukaryota</taxon>
        <taxon>Fungi</taxon>
        <taxon>Dikarya</taxon>
        <taxon>Basidiomycota</taxon>
        <taxon>Agaricomycotina</taxon>
        <taxon>Agaricomycetes</taxon>
        <taxon>Agaricomycetidae</taxon>
        <taxon>Agaricales</taxon>
        <taxon>Marasmiineae</taxon>
        <taxon>Marasmiaceae</taxon>
        <taxon>Moniliophthora</taxon>
    </lineage>
</organism>
<comment type="caution">
    <text evidence="2">The sequence shown here is derived from an EMBL/GenBank/DDBJ whole genome shotgun (WGS) entry which is preliminary data.</text>
</comment>
<evidence type="ECO:0000313" key="3">
    <source>
        <dbReference type="Proteomes" id="UP000054988"/>
    </source>
</evidence>
<evidence type="ECO:0000313" key="2">
    <source>
        <dbReference type="EMBL" id="KTB46632.1"/>
    </source>
</evidence>
<dbReference type="AlphaFoldDB" id="A0A0W0GDM5"/>
<evidence type="ECO:0000313" key="1">
    <source>
        <dbReference type="EMBL" id="KTB44107.1"/>
    </source>
</evidence>
<protein>
    <submittedName>
        <fullName evidence="2">Uncharacterized protein</fullName>
    </submittedName>
</protein>
<gene>
    <name evidence="1" type="ORF">WG66_3318</name>
    <name evidence="2" type="ORF">WG66_790</name>
</gene>
<dbReference type="EMBL" id="LATX01000300">
    <property type="protein sequence ID" value="KTB46632.1"/>
    <property type="molecule type" value="Genomic_DNA"/>
</dbReference>